<dbReference type="PRINTS" id="PR00111">
    <property type="entry name" value="ABHYDROLASE"/>
</dbReference>
<organism evidence="2 3">
    <name type="scientific">Cellulomonas fimi (strain ATCC 484 / DSM 20113 / JCM 1341 / CCUG 24087 / LMG 16345 / NBRC 15513 / NCIMB 8980 / NCTC 7547 / NRS-133)</name>
    <dbReference type="NCBI Taxonomy" id="590998"/>
    <lineage>
        <taxon>Bacteria</taxon>
        <taxon>Bacillati</taxon>
        <taxon>Actinomycetota</taxon>
        <taxon>Actinomycetes</taxon>
        <taxon>Micrococcales</taxon>
        <taxon>Cellulomonadaceae</taxon>
        <taxon>Cellulomonas</taxon>
    </lineage>
</organism>
<dbReference type="KEGG" id="cfi:Celf_2590"/>
<protein>
    <submittedName>
        <fullName evidence="2">Alpha/beta hydrolase fold protein</fullName>
    </submittedName>
</protein>
<dbReference type="EMBL" id="CP002666">
    <property type="protein sequence ID" value="AEE46715.1"/>
    <property type="molecule type" value="Genomic_DNA"/>
</dbReference>
<feature type="domain" description="AB hydrolase-1" evidence="1">
    <location>
        <begin position="29"/>
        <end position="238"/>
    </location>
</feature>
<dbReference type="InterPro" id="IPR029058">
    <property type="entry name" value="AB_hydrolase_fold"/>
</dbReference>
<dbReference type="InterPro" id="IPR050266">
    <property type="entry name" value="AB_hydrolase_sf"/>
</dbReference>
<dbReference type="RefSeq" id="WP_013771741.1">
    <property type="nucleotide sequence ID" value="NC_015514.1"/>
</dbReference>
<dbReference type="HOGENOM" id="CLU_020336_13_8_11"/>
<dbReference type="Gene3D" id="3.40.50.1820">
    <property type="entry name" value="alpha/beta hydrolase"/>
    <property type="match status" value="1"/>
</dbReference>
<dbReference type="STRING" id="590998.Celf_2590"/>
<reference evidence="2 3" key="1">
    <citation type="submission" date="2011-04" db="EMBL/GenBank/DDBJ databases">
        <title>Complete sequence of Cellulomonas fimi ATCC 484.</title>
        <authorList>
            <consortium name="US DOE Joint Genome Institute"/>
            <person name="Lucas S."/>
            <person name="Han J."/>
            <person name="Lapidus A."/>
            <person name="Cheng J.-F."/>
            <person name="Goodwin L."/>
            <person name="Pitluck S."/>
            <person name="Peters L."/>
            <person name="Chertkov O."/>
            <person name="Detter J.C."/>
            <person name="Han C."/>
            <person name="Tapia R."/>
            <person name="Land M."/>
            <person name="Hauser L."/>
            <person name="Kyrpides N."/>
            <person name="Ivanova N."/>
            <person name="Ovchinnikova G."/>
            <person name="Pagani I."/>
            <person name="Mead D."/>
            <person name="Brumm P."/>
            <person name="Woyke T."/>
        </authorList>
    </citation>
    <scope>NUCLEOTIDE SEQUENCE [LARGE SCALE GENOMIC DNA]</scope>
    <source>
        <strain evidence="3">ATCC 484 / DSM 20113 / JCM 1341 / NBRC 15513 / NCIMB 8980 / NCTC 7547</strain>
    </source>
</reference>
<dbReference type="PANTHER" id="PTHR43798">
    <property type="entry name" value="MONOACYLGLYCEROL LIPASE"/>
    <property type="match status" value="1"/>
</dbReference>
<dbReference type="AlphaFoldDB" id="F4H5Y5"/>
<sequence length="244" mass="25872">MTSHDADAPATTRWSVEAYGAPGDATTCVLVHGIGVSARYFRRLATVLGRDRLTLVPDLPGFGRTPPLDGEPTITALADGLVEEIAGRGVRRAVLLGHSMGAQVVAEAARRHPDVAERVVLLGPVVDPAARSARAQALRLARDTLHEPLDVNAIVFSDYVRAGPRRYAAQLPHMLGFDLDAAVTQVRCPVVVVRGEQDHIAPDAWVARLAGLARDGRALVVPGAAHVVQHVRPGEVAALCREGS</sequence>
<keyword evidence="3" id="KW-1185">Reference proteome</keyword>
<evidence type="ECO:0000259" key="1">
    <source>
        <dbReference type="Pfam" id="PF12697"/>
    </source>
</evidence>
<gene>
    <name evidence="2" type="ordered locus">Celf_2590</name>
</gene>
<name>F4H5Y5_CELFA</name>
<dbReference type="InterPro" id="IPR000073">
    <property type="entry name" value="AB_hydrolase_1"/>
</dbReference>
<dbReference type="Proteomes" id="UP000008460">
    <property type="component" value="Chromosome"/>
</dbReference>
<evidence type="ECO:0000313" key="3">
    <source>
        <dbReference type="Proteomes" id="UP000008460"/>
    </source>
</evidence>
<evidence type="ECO:0000313" key="2">
    <source>
        <dbReference type="EMBL" id="AEE46715.1"/>
    </source>
</evidence>
<dbReference type="GO" id="GO:0016020">
    <property type="term" value="C:membrane"/>
    <property type="evidence" value="ECO:0007669"/>
    <property type="project" value="TreeGrafter"/>
</dbReference>
<dbReference type="PANTHER" id="PTHR43798:SF33">
    <property type="entry name" value="HYDROLASE, PUTATIVE (AFU_ORTHOLOGUE AFUA_2G14860)-RELATED"/>
    <property type="match status" value="1"/>
</dbReference>
<keyword evidence="2" id="KW-0378">Hydrolase</keyword>
<dbReference type="eggNOG" id="COG1073">
    <property type="taxonomic scope" value="Bacteria"/>
</dbReference>
<proteinExistence type="predicted"/>
<dbReference type="Pfam" id="PF12697">
    <property type="entry name" value="Abhydrolase_6"/>
    <property type="match status" value="1"/>
</dbReference>
<accession>F4H5Y5</accession>
<dbReference type="GO" id="GO:0016787">
    <property type="term" value="F:hydrolase activity"/>
    <property type="evidence" value="ECO:0007669"/>
    <property type="project" value="UniProtKB-KW"/>
</dbReference>
<dbReference type="SUPFAM" id="SSF53474">
    <property type="entry name" value="alpha/beta-Hydrolases"/>
    <property type="match status" value="1"/>
</dbReference>